<dbReference type="SMART" id="SM00966">
    <property type="entry name" value="SpoVT_AbrB"/>
    <property type="match status" value="1"/>
</dbReference>
<evidence type="ECO:0000256" key="1">
    <source>
        <dbReference type="PROSITE-ProRule" id="PRU01076"/>
    </source>
</evidence>
<accession>A0A372IPZ3</accession>
<keyword evidence="1 3" id="KW-0238">DNA-binding</keyword>
<dbReference type="Gene3D" id="2.10.260.10">
    <property type="match status" value="1"/>
</dbReference>
<comment type="caution">
    <text evidence="3">The sequence shown here is derived from an EMBL/GenBank/DDBJ whole genome shotgun (WGS) entry which is preliminary data.</text>
</comment>
<keyword evidence="4" id="KW-1185">Reference proteome</keyword>
<sequence>MNATTSIDKAGRLVVPKAMRDALHLKSGELLDVEQHDDTIVLRPHRRGGLVKRDGMWVITGEAGGISASGLIDEHREERIQDLIRLGANPGDAE</sequence>
<dbReference type="AlphaFoldDB" id="A0A372IPZ3"/>
<reference evidence="3 4" key="1">
    <citation type="submission" date="2018-08" db="EMBL/GenBank/DDBJ databases">
        <title>Acidipila sp. 4G-K13, an acidobacterium isolated from forest soil.</title>
        <authorList>
            <person name="Gao Z.-H."/>
            <person name="Qiu L.-H."/>
        </authorList>
    </citation>
    <scope>NUCLEOTIDE SEQUENCE [LARGE SCALE GENOMIC DNA]</scope>
    <source>
        <strain evidence="3 4">4G-K13</strain>
    </source>
</reference>
<gene>
    <name evidence="3" type="ORF">D0Y96_08670</name>
</gene>
<dbReference type="EMBL" id="QVQT01000003">
    <property type="protein sequence ID" value="RFU16811.1"/>
    <property type="molecule type" value="Genomic_DNA"/>
</dbReference>
<dbReference type="OrthoDB" id="33406at2"/>
<dbReference type="InterPro" id="IPR037914">
    <property type="entry name" value="SpoVT-AbrB_sf"/>
</dbReference>
<dbReference type="PROSITE" id="PS51740">
    <property type="entry name" value="SPOVT_ABRB"/>
    <property type="match status" value="1"/>
</dbReference>
<name>A0A372IPZ3_9BACT</name>
<evidence type="ECO:0000313" key="3">
    <source>
        <dbReference type="EMBL" id="RFU16811.1"/>
    </source>
</evidence>
<feature type="domain" description="SpoVT-AbrB" evidence="2">
    <location>
        <begin position="2"/>
        <end position="47"/>
    </location>
</feature>
<dbReference type="Pfam" id="PF04014">
    <property type="entry name" value="MazE_antitoxin"/>
    <property type="match status" value="1"/>
</dbReference>
<evidence type="ECO:0000259" key="2">
    <source>
        <dbReference type="PROSITE" id="PS51740"/>
    </source>
</evidence>
<proteinExistence type="predicted"/>
<dbReference type="InterPro" id="IPR007159">
    <property type="entry name" value="SpoVT-AbrB_dom"/>
</dbReference>
<organism evidence="3 4">
    <name type="scientific">Paracidobacterium acidisoli</name>
    <dbReference type="NCBI Taxonomy" id="2303751"/>
    <lineage>
        <taxon>Bacteria</taxon>
        <taxon>Pseudomonadati</taxon>
        <taxon>Acidobacteriota</taxon>
        <taxon>Terriglobia</taxon>
        <taxon>Terriglobales</taxon>
        <taxon>Acidobacteriaceae</taxon>
        <taxon>Paracidobacterium</taxon>
    </lineage>
</organism>
<dbReference type="NCBIfam" id="TIGR01439">
    <property type="entry name" value="lp_hng_hel_AbrB"/>
    <property type="match status" value="1"/>
</dbReference>
<dbReference type="RefSeq" id="WP_117298979.1">
    <property type="nucleotide sequence ID" value="NZ_QVQT02000003.1"/>
</dbReference>
<protein>
    <submittedName>
        <fullName evidence="3">AbrB/MazE/SpoVT family DNA-binding domain-containing protein</fullName>
    </submittedName>
</protein>
<dbReference type="SUPFAM" id="SSF89447">
    <property type="entry name" value="AbrB/MazE/MraZ-like"/>
    <property type="match status" value="1"/>
</dbReference>
<evidence type="ECO:0000313" key="4">
    <source>
        <dbReference type="Proteomes" id="UP000264702"/>
    </source>
</evidence>
<dbReference type="Proteomes" id="UP000264702">
    <property type="component" value="Unassembled WGS sequence"/>
</dbReference>
<dbReference type="GO" id="GO:0003677">
    <property type="term" value="F:DNA binding"/>
    <property type="evidence" value="ECO:0007669"/>
    <property type="project" value="UniProtKB-UniRule"/>
</dbReference>